<dbReference type="Gene3D" id="1.10.10.10">
    <property type="entry name" value="Winged helix-like DNA-binding domain superfamily/Winged helix DNA-binding domain"/>
    <property type="match status" value="1"/>
</dbReference>
<dbReference type="PANTHER" id="PTHR33164:SF5">
    <property type="entry name" value="ORGANIC HYDROPEROXIDE RESISTANCE TRANSCRIPTIONAL REGULATOR"/>
    <property type="match status" value="1"/>
</dbReference>
<dbReference type="InterPro" id="IPR036388">
    <property type="entry name" value="WH-like_DNA-bd_sf"/>
</dbReference>
<reference evidence="7 8" key="1">
    <citation type="submission" date="2015-12" db="EMBL/GenBank/DDBJ databases">
        <authorList>
            <person name="Shamseldin A."/>
            <person name="Moawad H."/>
            <person name="Abd El-Rahim W.M."/>
            <person name="Sadowsky M.J."/>
        </authorList>
    </citation>
    <scope>NUCLEOTIDE SEQUENCE [LARGE SCALE GENOMIC DNA]</scope>
    <source>
        <strain evidence="7 8">SJ5A-1</strain>
    </source>
</reference>
<dbReference type="GO" id="GO:0006950">
    <property type="term" value="P:response to stress"/>
    <property type="evidence" value="ECO:0007669"/>
    <property type="project" value="TreeGrafter"/>
</dbReference>
<dbReference type="FunFam" id="1.10.10.10:FF:000163">
    <property type="entry name" value="MarR family transcriptional regulator"/>
    <property type="match status" value="1"/>
</dbReference>
<evidence type="ECO:0000256" key="4">
    <source>
        <dbReference type="ARBA" id="ARBA00023125"/>
    </source>
</evidence>
<dbReference type="InterPro" id="IPR036390">
    <property type="entry name" value="WH_DNA-bd_sf"/>
</dbReference>
<proteinExistence type="predicted"/>
<dbReference type="EMBL" id="LPXO01000013">
    <property type="protein sequence ID" value="KUF09506.1"/>
    <property type="molecule type" value="Genomic_DNA"/>
</dbReference>
<dbReference type="RefSeq" id="WP_058863581.1">
    <property type="nucleotide sequence ID" value="NZ_LPXO01000013.1"/>
</dbReference>
<comment type="caution">
    <text evidence="7">The sequence shown here is derived from an EMBL/GenBank/DDBJ whole genome shotgun (WGS) entry which is preliminary data.</text>
</comment>
<dbReference type="PANTHER" id="PTHR33164">
    <property type="entry name" value="TRANSCRIPTIONAL REGULATOR, MARR FAMILY"/>
    <property type="match status" value="1"/>
</dbReference>
<feature type="domain" description="HTH marR-type" evidence="6">
    <location>
        <begin position="9"/>
        <end position="139"/>
    </location>
</feature>
<accession>A0A0W7WG21</accession>
<sequence>MSQTPASPDTFLCFSLASAARAMNRVYAPLLEPLGLTYPQYMVLVALWARDAQPVGAIGAQLALETNTLTPLLKRMSEAGLVTRTRSAADERQVIVTLTGRGRALQEAAAHIPDAILAATGLPADEAAALTRQVNALRDRLAAVDTDA</sequence>
<evidence type="ECO:0000313" key="8">
    <source>
        <dbReference type="Proteomes" id="UP000054396"/>
    </source>
</evidence>
<dbReference type="InterPro" id="IPR055166">
    <property type="entry name" value="Transc_reg_Sar_Rot_HTH"/>
</dbReference>
<evidence type="ECO:0000256" key="2">
    <source>
        <dbReference type="ARBA" id="ARBA00022490"/>
    </source>
</evidence>
<dbReference type="Pfam" id="PF22381">
    <property type="entry name" value="Staph_reg_Sar_Rot"/>
    <property type="match status" value="1"/>
</dbReference>
<evidence type="ECO:0000256" key="1">
    <source>
        <dbReference type="ARBA" id="ARBA00004496"/>
    </source>
</evidence>
<dbReference type="Proteomes" id="UP000054396">
    <property type="component" value="Unassembled WGS sequence"/>
</dbReference>
<evidence type="ECO:0000313" key="7">
    <source>
        <dbReference type="EMBL" id="KUF09506.1"/>
    </source>
</evidence>
<dbReference type="SUPFAM" id="SSF46785">
    <property type="entry name" value="Winged helix' DNA-binding domain"/>
    <property type="match status" value="1"/>
</dbReference>
<organism evidence="7 8">
    <name type="scientific">Pseudoponticoccus marisrubri</name>
    <dbReference type="NCBI Taxonomy" id="1685382"/>
    <lineage>
        <taxon>Bacteria</taxon>
        <taxon>Pseudomonadati</taxon>
        <taxon>Pseudomonadota</taxon>
        <taxon>Alphaproteobacteria</taxon>
        <taxon>Rhodobacterales</taxon>
        <taxon>Roseobacteraceae</taxon>
        <taxon>Pseudoponticoccus</taxon>
    </lineage>
</organism>
<evidence type="ECO:0000256" key="3">
    <source>
        <dbReference type="ARBA" id="ARBA00023015"/>
    </source>
</evidence>
<evidence type="ECO:0000256" key="5">
    <source>
        <dbReference type="ARBA" id="ARBA00023163"/>
    </source>
</evidence>
<protein>
    <submittedName>
        <fullName evidence="7">MarR family transcriptional regulator</fullName>
    </submittedName>
</protein>
<keyword evidence="8" id="KW-1185">Reference proteome</keyword>
<name>A0A0W7WG21_9RHOB</name>
<dbReference type="InterPro" id="IPR000835">
    <property type="entry name" value="HTH_MarR-typ"/>
</dbReference>
<dbReference type="SMART" id="SM00347">
    <property type="entry name" value="HTH_MARR"/>
    <property type="match status" value="1"/>
</dbReference>
<evidence type="ECO:0000259" key="6">
    <source>
        <dbReference type="PROSITE" id="PS50995"/>
    </source>
</evidence>
<keyword evidence="5" id="KW-0804">Transcription</keyword>
<keyword evidence="2" id="KW-0963">Cytoplasm</keyword>
<gene>
    <name evidence="7" type="ORF">AVJ23_17430</name>
</gene>
<keyword evidence="3" id="KW-0805">Transcription regulation</keyword>
<dbReference type="GO" id="GO:0005737">
    <property type="term" value="C:cytoplasm"/>
    <property type="evidence" value="ECO:0007669"/>
    <property type="project" value="UniProtKB-SubCell"/>
</dbReference>
<dbReference type="PROSITE" id="PS50995">
    <property type="entry name" value="HTH_MARR_2"/>
    <property type="match status" value="1"/>
</dbReference>
<dbReference type="GO" id="GO:0003700">
    <property type="term" value="F:DNA-binding transcription factor activity"/>
    <property type="evidence" value="ECO:0007669"/>
    <property type="project" value="InterPro"/>
</dbReference>
<keyword evidence="4" id="KW-0238">DNA-binding</keyword>
<dbReference type="AlphaFoldDB" id="A0A0W7WG21"/>
<dbReference type="STRING" id="1685382.AVJ23_17430"/>
<dbReference type="GO" id="GO:0003677">
    <property type="term" value="F:DNA binding"/>
    <property type="evidence" value="ECO:0007669"/>
    <property type="project" value="UniProtKB-KW"/>
</dbReference>
<dbReference type="InterPro" id="IPR039422">
    <property type="entry name" value="MarR/SlyA-like"/>
</dbReference>
<comment type="subcellular location">
    <subcellularLocation>
        <location evidence="1">Cytoplasm</location>
    </subcellularLocation>
</comment>
<dbReference type="OrthoDB" id="9806864at2"/>